<comment type="caution">
    <text evidence="1">The sequence shown here is derived from an EMBL/GenBank/DDBJ whole genome shotgun (WGS) entry which is preliminary data.</text>
</comment>
<accession>A0A0D0IS21</accession>
<evidence type="ECO:0008006" key="3">
    <source>
        <dbReference type="Google" id="ProtNLM"/>
    </source>
</evidence>
<organism evidence="1 2">
    <name type="scientific">Prevotella pectinovora</name>
    <dbReference type="NCBI Taxonomy" id="1602169"/>
    <lineage>
        <taxon>Bacteria</taxon>
        <taxon>Pseudomonadati</taxon>
        <taxon>Bacteroidota</taxon>
        <taxon>Bacteroidia</taxon>
        <taxon>Bacteroidales</taxon>
        <taxon>Prevotellaceae</taxon>
        <taxon>Prevotella</taxon>
    </lineage>
</organism>
<keyword evidence="2" id="KW-1185">Reference proteome</keyword>
<dbReference type="RefSeq" id="WP_042519893.1">
    <property type="nucleotide sequence ID" value="NZ_JXQK01000077.1"/>
</dbReference>
<gene>
    <name evidence="1" type="ORF">ST44_10535</name>
</gene>
<evidence type="ECO:0000313" key="1">
    <source>
        <dbReference type="EMBL" id="KIP60631.1"/>
    </source>
</evidence>
<name>A0A0D0IS21_9BACT</name>
<reference evidence="1 2" key="1">
    <citation type="submission" date="2015-01" db="EMBL/GenBank/DDBJ databases">
        <title>Comparative genomics of non-oral Prevotella species.</title>
        <authorList>
            <person name="Accetto T."/>
            <person name="Nograsek B."/>
            <person name="Avgustin G."/>
        </authorList>
    </citation>
    <scope>NUCLEOTIDE SEQUENCE [LARGE SCALE GENOMIC DNA]</scope>
    <source>
        <strain evidence="1 2">P5-119</strain>
    </source>
</reference>
<dbReference type="EMBL" id="JXQK01000077">
    <property type="protein sequence ID" value="KIP60631.1"/>
    <property type="molecule type" value="Genomic_DNA"/>
</dbReference>
<evidence type="ECO:0000313" key="2">
    <source>
        <dbReference type="Proteomes" id="UP000032046"/>
    </source>
</evidence>
<dbReference type="Proteomes" id="UP000032046">
    <property type="component" value="Unassembled WGS sequence"/>
</dbReference>
<protein>
    <recommendedName>
        <fullName evidence="3">Glycosyltransferase subfamily 4-like N-terminal domain-containing protein</fullName>
    </recommendedName>
</protein>
<dbReference type="STRING" id="1602171.ST44_10535"/>
<sequence length="422" mass="48438">MNILHCIPRSDSGSIRQTLLDDLFSFNTQDLSNYVLTDKSQQSEFAACVGTDKVYCFSSSRPWIKGGKKQFRHVVAATSAEIIHIHSFADLYSLQIMRWAFAMRIPVVFSPYNSMMPWHLSNIPLPLRLKRTIVSRMLLKHTGATVLTSSNLETERMKQMFRHALGSSGRLSVATRIKSINGEADTLRLASTMFSVYRKIIDSNPFWLMSEKDVYIENGLAALGAILSSGKDADTVFLPLQKIKSELATLSAEHWRRIQLHSSDQDILPEVRMAYESLMGTPGEFDPQTVDRHSVVAFRSELKRDKPSIKTSRMHQVSEDYSEYKSELLLCVMLLNMKHLTDTRRVTRRNLSDLYLYARFEDYNEYVLEEMLSDLGILEFSSRILTLLVHSMFLEKGHVPVKLSREKDLCKMQKQLFKSNIM</sequence>
<dbReference type="AlphaFoldDB" id="A0A0D0IS21"/>
<proteinExistence type="predicted"/>